<protein>
    <recommendedName>
        <fullName evidence="8">Rhodopsin domain-containing protein</fullName>
    </recommendedName>
</protein>
<dbReference type="EMBL" id="QZAO01000430">
    <property type="protein sequence ID" value="THW68763.1"/>
    <property type="molecule type" value="Genomic_DNA"/>
</dbReference>
<feature type="transmembrane region" description="Helical" evidence="7">
    <location>
        <begin position="139"/>
        <end position="160"/>
    </location>
</feature>
<evidence type="ECO:0000259" key="8">
    <source>
        <dbReference type="Pfam" id="PF20684"/>
    </source>
</evidence>
<dbReference type="PANTHER" id="PTHR33048:SF96">
    <property type="entry name" value="INTEGRAL MEMBRANE PROTEIN"/>
    <property type="match status" value="1"/>
</dbReference>
<evidence type="ECO:0000256" key="7">
    <source>
        <dbReference type="SAM" id="Phobius"/>
    </source>
</evidence>
<keyword evidence="3 7" id="KW-1133">Transmembrane helix</keyword>
<dbReference type="PANTHER" id="PTHR33048">
    <property type="entry name" value="PTH11-LIKE INTEGRAL MEMBRANE PROTEIN (AFU_ORTHOLOGUE AFUA_5G11245)"/>
    <property type="match status" value="1"/>
</dbReference>
<feature type="transmembrane region" description="Helical" evidence="7">
    <location>
        <begin position="104"/>
        <end position="127"/>
    </location>
</feature>
<feature type="transmembrane region" description="Helical" evidence="7">
    <location>
        <begin position="222"/>
        <end position="244"/>
    </location>
</feature>
<feature type="transmembrane region" description="Helical" evidence="7">
    <location>
        <begin position="20"/>
        <end position="42"/>
    </location>
</feature>
<sequence length="433" mass="48077">MEAISDAAHRVAALGPRTVVMLIVATVFLILTWISFALRVYVRAIMIRSFGKDDWTMLLTLCLFTTCCGLLISIERLEQSDRPRRVLEEGPLAQLDLLNHIMKYIVSLMGIYILTTITLKISLAIFFLRIVVRKWQRRVIYVATGVYTIFGIAFAFIAVFQCGVPTHFLIKEAAGECIPDRILQPLNYVHASLNAASDWTFACLPVFVLWNSKIPRSAKISSGLLLSLGAVGSISSLIRIAYIPGLKNGPVFFSNAINIGVWSCIEPGLGIVAASLATLRPLFKSMVDKARNTTNSSRSSKTLDHSRNSKISLQRKVPYSGIRFSERGYLQMDDKPPRQMGNFTSVVGDMKSPPPGQAYELDPIRERQNSTESSRSNSTSRGLEDEVLPPAPVTIGSLQNKSWFPDDEVLMTRHANIYDEEAADVASPPHRQV</sequence>
<dbReference type="InterPro" id="IPR052337">
    <property type="entry name" value="SAT4-like"/>
</dbReference>
<dbReference type="Pfam" id="PF20684">
    <property type="entry name" value="Fung_rhodopsin"/>
    <property type="match status" value="1"/>
</dbReference>
<feature type="region of interest" description="Disordered" evidence="6">
    <location>
        <begin position="290"/>
        <end position="310"/>
    </location>
</feature>
<feature type="transmembrane region" description="Helical" evidence="7">
    <location>
        <begin position="256"/>
        <end position="279"/>
    </location>
</feature>
<organism evidence="9 10">
    <name type="scientific">Aureobasidium pullulans</name>
    <name type="common">Black yeast</name>
    <name type="synonym">Pullularia pullulans</name>
    <dbReference type="NCBI Taxonomy" id="5580"/>
    <lineage>
        <taxon>Eukaryota</taxon>
        <taxon>Fungi</taxon>
        <taxon>Dikarya</taxon>
        <taxon>Ascomycota</taxon>
        <taxon>Pezizomycotina</taxon>
        <taxon>Dothideomycetes</taxon>
        <taxon>Dothideomycetidae</taxon>
        <taxon>Dothideales</taxon>
        <taxon>Saccotheciaceae</taxon>
        <taxon>Aureobasidium</taxon>
    </lineage>
</organism>
<comment type="caution">
    <text evidence="9">The sequence shown here is derived from an EMBL/GenBank/DDBJ whole genome shotgun (WGS) entry which is preliminary data.</text>
</comment>
<evidence type="ECO:0000313" key="10">
    <source>
        <dbReference type="Proteomes" id="UP000308802"/>
    </source>
</evidence>
<dbReference type="Proteomes" id="UP000308802">
    <property type="component" value="Unassembled WGS sequence"/>
</dbReference>
<feature type="transmembrane region" description="Helical" evidence="7">
    <location>
        <begin position="188"/>
        <end position="210"/>
    </location>
</feature>
<keyword evidence="2 7" id="KW-0812">Transmembrane</keyword>
<dbReference type="GO" id="GO:0016020">
    <property type="term" value="C:membrane"/>
    <property type="evidence" value="ECO:0007669"/>
    <property type="project" value="UniProtKB-SubCell"/>
</dbReference>
<feature type="domain" description="Rhodopsin" evidence="8">
    <location>
        <begin position="38"/>
        <end position="284"/>
    </location>
</feature>
<gene>
    <name evidence="9" type="ORF">D6D19_08774</name>
</gene>
<evidence type="ECO:0000256" key="5">
    <source>
        <dbReference type="ARBA" id="ARBA00038359"/>
    </source>
</evidence>
<comment type="similarity">
    <text evidence="5">Belongs to the SAT4 family.</text>
</comment>
<evidence type="ECO:0000256" key="6">
    <source>
        <dbReference type="SAM" id="MobiDB-lite"/>
    </source>
</evidence>
<evidence type="ECO:0000256" key="2">
    <source>
        <dbReference type="ARBA" id="ARBA00022692"/>
    </source>
</evidence>
<dbReference type="AlphaFoldDB" id="A0A4S8ZRH9"/>
<comment type="subcellular location">
    <subcellularLocation>
        <location evidence="1">Membrane</location>
        <topology evidence="1">Multi-pass membrane protein</topology>
    </subcellularLocation>
</comment>
<evidence type="ECO:0000256" key="3">
    <source>
        <dbReference type="ARBA" id="ARBA00022989"/>
    </source>
</evidence>
<accession>A0A4S8ZRH9</accession>
<reference evidence="9 10" key="1">
    <citation type="submission" date="2018-10" db="EMBL/GenBank/DDBJ databases">
        <title>Fifty Aureobasidium pullulans genomes reveal a recombining polyextremotolerant generalist.</title>
        <authorList>
            <person name="Gostincar C."/>
            <person name="Turk M."/>
            <person name="Zajc J."/>
            <person name="Gunde-Cimerman N."/>
        </authorList>
    </citation>
    <scope>NUCLEOTIDE SEQUENCE [LARGE SCALE GENOMIC DNA]</scope>
    <source>
        <strain evidence="9 10">EXF-10659</strain>
    </source>
</reference>
<feature type="compositionally biased region" description="Low complexity" evidence="6">
    <location>
        <begin position="370"/>
        <end position="381"/>
    </location>
</feature>
<name>A0A4S8ZRH9_AURPU</name>
<keyword evidence="4 7" id="KW-0472">Membrane</keyword>
<evidence type="ECO:0000256" key="4">
    <source>
        <dbReference type="ARBA" id="ARBA00023136"/>
    </source>
</evidence>
<dbReference type="InterPro" id="IPR049326">
    <property type="entry name" value="Rhodopsin_dom_fungi"/>
</dbReference>
<proteinExistence type="inferred from homology"/>
<feature type="region of interest" description="Disordered" evidence="6">
    <location>
        <begin position="333"/>
        <end position="395"/>
    </location>
</feature>
<feature type="transmembrane region" description="Helical" evidence="7">
    <location>
        <begin position="54"/>
        <end position="74"/>
    </location>
</feature>
<evidence type="ECO:0000256" key="1">
    <source>
        <dbReference type="ARBA" id="ARBA00004141"/>
    </source>
</evidence>
<evidence type="ECO:0000313" key="9">
    <source>
        <dbReference type="EMBL" id="THW68763.1"/>
    </source>
</evidence>